<dbReference type="RefSeq" id="WP_050725691.1">
    <property type="nucleotide sequence ID" value="NZ_CP012332.1"/>
</dbReference>
<keyword evidence="2" id="KW-1003">Cell membrane</keyword>
<dbReference type="KEGG" id="vin:AKJ08_1759"/>
<evidence type="ECO:0000256" key="4">
    <source>
        <dbReference type="ARBA" id="ARBA00022989"/>
    </source>
</evidence>
<accession>A0A0K1PCZ3</accession>
<protein>
    <submittedName>
        <fullName evidence="7">Gliding motility protein GldF</fullName>
    </submittedName>
</protein>
<dbReference type="EMBL" id="CP012332">
    <property type="protein sequence ID" value="AKU91372.1"/>
    <property type="molecule type" value="Genomic_DNA"/>
</dbReference>
<evidence type="ECO:0000313" key="8">
    <source>
        <dbReference type="Proteomes" id="UP000055590"/>
    </source>
</evidence>
<feature type="transmembrane region" description="Helical" evidence="6">
    <location>
        <begin position="240"/>
        <end position="257"/>
    </location>
</feature>
<reference evidence="7 8" key="1">
    <citation type="submission" date="2015-08" db="EMBL/GenBank/DDBJ databases">
        <authorList>
            <person name="Babu N.S."/>
            <person name="Beckwith C.J."/>
            <person name="Beseler K.G."/>
            <person name="Brison A."/>
            <person name="Carone J.V."/>
            <person name="Caskin T.P."/>
            <person name="Diamond M."/>
            <person name="Durham M.E."/>
            <person name="Foxe J.M."/>
            <person name="Go M."/>
            <person name="Henderson B.A."/>
            <person name="Jones I.B."/>
            <person name="McGettigan J.A."/>
            <person name="Micheletti S.J."/>
            <person name="Nasrallah M.E."/>
            <person name="Ortiz D."/>
            <person name="Piller C.R."/>
            <person name="Privatt S.R."/>
            <person name="Schneider S.L."/>
            <person name="Sharp S."/>
            <person name="Smith T.C."/>
            <person name="Stanton J.D."/>
            <person name="Ullery H.E."/>
            <person name="Wilson R.J."/>
            <person name="Serrano M.G."/>
            <person name="Buck G."/>
            <person name="Lee V."/>
            <person name="Wang Y."/>
            <person name="Carvalho R."/>
            <person name="Voegtly L."/>
            <person name="Shi R."/>
            <person name="Duckworth R."/>
            <person name="Johnson A."/>
            <person name="Loviza R."/>
            <person name="Walstead R."/>
            <person name="Shah Z."/>
            <person name="Kiflezghi M."/>
            <person name="Wade K."/>
            <person name="Ball S.L."/>
            <person name="Bradley K.W."/>
            <person name="Asai D.J."/>
            <person name="Bowman C.A."/>
            <person name="Russell D.A."/>
            <person name="Pope W.H."/>
            <person name="Jacobs-Sera D."/>
            <person name="Hendrix R.W."/>
            <person name="Hatfull G.F."/>
        </authorList>
    </citation>
    <scope>NUCLEOTIDE SEQUENCE [LARGE SCALE GENOMIC DNA]</scope>
    <source>
        <strain evidence="7 8">DSM 27710</strain>
    </source>
</reference>
<feature type="transmembrane region" description="Helical" evidence="6">
    <location>
        <begin position="20"/>
        <end position="43"/>
    </location>
</feature>
<gene>
    <name evidence="7" type="ORF">AKJ08_1759</name>
</gene>
<keyword evidence="3 6" id="KW-0812">Transmembrane</keyword>
<proteinExistence type="predicted"/>
<evidence type="ECO:0000256" key="6">
    <source>
        <dbReference type="SAM" id="Phobius"/>
    </source>
</evidence>
<evidence type="ECO:0000256" key="1">
    <source>
        <dbReference type="ARBA" id="ARBA00004651"/>
    </source>
</evidence>
<dbReference type="STRING" id="1391653.AKJ08_1759"/>
<dbReference type="InterPro" id="IPR051449">
    <property type="entry name" value="ABC-2_transporter_component"/>
</dbReference>
<comment type="subcellular location">
    <subcellularLocation>
        <location evidence="1">Cell membrane</location>
        <topology evidence="1">Multi-pass membrane protein</topology>
    </subcellularLocation>
</comment>
<evidence type="ECO:0000256" key="2">
    <source>
        <dbReference type="ARBA" id="ARBA00022475"/>
    </source>
</evidence>
<dbReference type="Pfam" id="PF12679">
    <property type="entry name" value="ABC2_membrane_2"/>
    <property type="match status" value="1"/>
</dbReference>
<sequence length="263" mass="28964">MRNAIAIAKKELYLYFTTPIAYVAFFATSFIGAWFFLSLTSAFQRQSMQFMQFQAQQMLERMNLTDMVAAPLLVNMGLILTFVIPFLSMRLFSEERRQKTMELLMTAPVRSAEIVGGKFLASLVVLAVVIAIVAAFPALLSVFGSSSSGSAVEWQTIGAGLTGLFLCGAAFLAIGLFVSSLTDSQVVAALITFFVLLLSWMVSWKASEAEGAWREVILHASSVTHLVSFARGIVDLKDVVYFLSVIVLGLFLTHRAVESRRWS</sequence>
<organism evidence="7 8">
    <name type="scientific">Vulgatibacter incomptus</name>
    <dbReference type="NCBI Taxonomy" id="1391653"/>
    <lineage>
        <taxon>Bacteria</taxon>
        <taxon>Pseudomonadati</taxon>
        <taxon>Myxococcota</taxon>
        <taxon>Myxococcia</taxon>
        <taxon>Myxococcales</taxon>
        <taxon>Cystobacterineae</taxon>
        <taxon>Vulgatibacteraceae</taxon>
        <taxon>Vulgatibacter</taxon>
    </lineage>
</organism>
<feature type="transmembrane region" description="Helical" evidence="6">
    <location>
        <begin position="184"/>
        <end position="204"/>
    </location>
</feature>
<dbReference type="Proteomes" id="UP000055590">
    <property type="component" value="Chromosome"/>
</dbReference>
<feature type="transmembrane region" description="Helical" evidence="6">
    <location>
        <begin position="156"/>
        <end position="178"/>
    </location>
</feature>
<keyword evidence="5 6" id="KW-0472">Membrane</keyword>
<name>A0A0K1PCZ3_9BACT</name>
<keyword evidence="8" id="KW-1185">Reference proteome</keyword>
<dbReference type="GO" id="GO:0005886">
    <property type="term" value="C:plasma membrane"/>
    <property type="evidence" value="ECO:0007669"/>
    <property type="project" value="UniProtKB-SubCell"/>
</dbReference>
<keyword evidence="4 6" id="KW-1133">Transmembrane helix</keyword>
<feature type="transmembrane region" description="Helical" evidence="6">
    <location>
        <begin position="64"/>
        <end position="87"/>
    </location>
</feature>
<dbReference type="PANTHER" id="PTHR30294">
    <property type="entry name" value="MEMBRANE COMPONENT OF ABC TRANSPORTER YHHJ-RELATED"/>
    <property type="match status" value="1"/>
</dbReference>
<dbReference type="AlphaFoldDB" id="A0A0K1PCZ3"/>
<evidence type="ECO:0000256" key="3">
    <source>
        <dbReference type="ARBA" id="ARBA00022692"/>
    </source>
</evidence>
<evidence type="ECO:0000256" key="5">
    <source>
        <dbReference type="ARBA" id="ARBA00023136"/>
    </source>
</evidence>
<evidence type="ECO:0000313" key="7">
    <source>
        <dbReference type="EMBL" id="AKU91372.1"/>
    </source>
</evidence>
<dbReference type="PANTHER" id="PTHR30294:SF29">
    <property type="entry name" value="MULTIDRUG ABC TRANSPORTER PERMEASE YBHS-RELATED"/>
    <property type="match status" value="1"/>
</dbReference>
<feature type="transmembrane region" description="Helical" evidence="6">
    <location>
        <begin position="119"/>
        <end position="144"/>
    </location>
</feature>
<dbReference type="GO" id="GO:0140359">
    <property type="term" value="F:ABC-type transporter activity"/>
    <property type="evidence" value="ECO:0007669"/>
    <property type="project" value="InterPro"/>
</dbReference>